<protein>
    <submittedName>
        <fullName evidence="3">Haloacid dehalogenase-like hydrolase</fullName>
    </submittedName>
</protein>
<dbReference type="GO" id="GO:0016020">
    <property type="term" value="C:membrane"/>
    <property type="evidence" value="ECO:0007669"/>
    <property type="project" value="TreeGrafter"/>
</dbReference>
<reference evidence="3 4" key="1">
    <citation type="submission" date="2019-06" db="EMBL/GenBank/DDBJ databases">
        <title>Sequencing the genomes of 1000 actinobacteria strains.</title>
        <authorList>
            <person name="Klenk H.-P."/>
        </authorList>
    </citation>
    <scope>NUCLEOTIDE SEQUENCE [LARGE SCALE GENOMIC DNA]</scope>
    <source>
        <strain evidence="3 4">DSM 45301</strain>
    </source>
</reference>
<evidence type="ECO:0000256" key="1">
    <source>
        <dbReference type="ARBA" id="ARBA00022967"/>
    </source>
</evidence>
<dbReference type="SUPFAM" id="SSF81660">
    <property type="entry name" value="Metal cation-transporting ATPase, ATP-binding domain N"/>
    <property type="match status" value="1"/>
</dbReference>
<dbReference type="SUPFAM" id="SSF56784">
    <property type="entry name" value="HAD-like"/>
    <property type="match status" value="1"/>
</dbReference>
<dbReference type="InterPro" id="IPR023299">
    <property type="entry name" value="ATPase_P-typ_cyto_dom_N"/>
</dbReference>
<dbReference type="InterPro" id="IPR023214">
    <property type="entry name" value="HAD_sf"/>
</dbReference>
<dbReference type="PANTHER" id="PTHR43520:SF8">
    <property type="entry name" value="P-TYPE CU(+) TRANSPORTER"/>
    <property type="match status" value="1"/>
</dbReference>
<organism evidence="3 4">
    <name type="scientific">Pseudonocardia kunmingensis</name>
    <dbReference type="NCBI Taxonomy" id="630975"/>
    <lineage>
        <taxon>Bacteria</taxon>
        <taxon>Bacillati</taxon>
        <taxon>Actinomycetota</taxon>
        <taxon>Actinomycetes</taxon>
        <taxon>Pseudonocardiales</taxon>
        <taxon>Pseudonocardiaceae</taxon>
        <taxon>Pseudonocardia</taxon>
    </lineage>
</organism>
<dbReference type="GO" id="GO:0016787">
    <property type="term" value="F:hydrolase activity"/>
    <property type="evidence" value="ECO:0007669"/>
    <property type="project" value="UniProtKB-KW"/>
</dbReference>
<keyword evidence="4" id="KW-1185">Reference proteome</keyword>
<dbReference type="RefSeq" id="WP_170231789.1">
    <property type="nucleotide sequence ID" value="NZ_VFPA01000007.1"/>
</dbReference>
<dbReference type="GO" id="GO:0055070">
    <property type="term" value="P:copper ion homeostasis"/>
    <property type="evidence" value="ECO:0007669"/>
    <property type="project" value="TreeGrafter"/>
</dbReference>
<dbReference type="GO" id="GO:0000166">
    <property type="term" value="F:nucleotide binding"/>
    <property type="evidence" value="ECO:0007669"/>
    <property type="project" value="InterPro"/>
</dbReference>
<gene>
    <name evidence="3" type="ORF">FB558_8139</name>
</gene>
<dbReference type="AlphaFoldDB" id="A0A543CYU8"/>
<keyword evidence="3" id="KW-0378">Hydrolase</keyword>
<dbReference type="Gene3D" id="3.40.50.1000">
    <property type="entry name" value="HAD superfamily/HAD-like"/>
    <property type="match status" value="1"/>
</dbReference>
<evidence type="ECO:0000256" key="2">
    <source>
        <dbReference type="SAM" id="Phobius"/>
    </source>
</evidence>
<dbReference type="GO" id="GO:0005507">
    <property type="term" value="F:copper ion binding"/>
    <property type="evidence" value="ECO:0007669"/>
    <property type="project" value="TreeGrafter"/>
</dbReference>
<sequence>MTLRRAESLAVAVVGVVAVATLGYRLGAGAPAVAAFATALAVLLVAAPVALHLATATPLLVAAGRGARLGLLLPDASAGTLRVDTVVVAGTEVLTTGGPEVQEVRLADGVGRHDALRMAGSVAQESARPVDRAVAAASEALLGVAEFDAVDDLGSRGIVAEVVTDEGGEPMVIAHAVLVGEVELLTAHGIALPAELAGAPAQAVAAGRTPVAVAWDGVARAVLAVGGAVAASHAAAVHALRELGVRPVLLAAQAEPAARYVAGRCGIDPEAVHAGLSGEDEAAVVHRLRACGARVAVVAEATHAAALAAADLAVRTDPAAPAHHGLPAAVDAIRLAHRATGVARANVAWSLACTAAALPAAATGVLGPVLAAAATATSALVVVANSLRLQRFGTTGG</sequence>
<dbReference type="PANTHER" id="PTHR43520">
    <property type="entry name" value="ATP7, ISOFORM B"/>
    <property type="match status" value="1"/>
</dbReference>
<keyword evidence="2" id="KW-1133">Transmembrane helix</keyword>
<keyword evidence="2" id="KW-0812">Transmembrane</keyword>
<feature type="transmembrane region" description="Helical" evidence="2">
    <location>
        <begin position="33"/>
        <end position="61"/>
    </location>
</feature>
<keyword evidence="1" id="KW-1278">Translocase</keyword>
<dbReference type="Proteomes" id="UP000315677">
    <property type="component" value="Unassembled WGS sequence"/>
</dbReference>
<feature type="transmembrane region" description="Helical" evidence="2">
    <location>
        <begin position="9"/>
        <end position="27"/>
    </location>
</feature>
<accession>A0A543CYU8</accession>
<keyword evidence="2" id="KW-0472">Membrane</keyword>
<name>A0A543CYU8_9PSEU</name>
<dbReference type="InterPro" id="IPR036412">
    <property type="entry name" value="HAD-like_sf"/>
</dbReference>
<dbReference type="Gene3D" id="3.40.1110.10">
    <property type="entry name" value="Calcium-transporting ATPase, cytoplasmic domain N"/>
    <property type="match status" value="1"/>
</dbReference>
<evidence type="ECO:0000313" key="3">
    <source>
        <dbReference type="EMBL" id="TQM02273.1"/>
    </source>
</evidence>
<dbReference type="EMBL" id="VFPA01000007">
    <property type="protein sequence ID" value="TQM02273.1"/>
    <property type="molecule type" value="Genomic_DNA"/>
</dbReference>
<evidence type="ECO:0000313" key="4">
    <source>
        <dbReference type="Proteomes" id="UP000315677"/>
    </source>
</evidence>
<dbReference type="GO" id="GO:0043682">
    <property type="term" value="F:P-type divalent copper transporter activity"/>
    <property type="evidence" value="ECO:0007669"/>
    <property type="project" value="TreeGrafter"/>
</dbReference>
<comment type="caution">
    <text evidence="3">The sequence shown here is derived from an EMBL/GenBank/DDBJ whole genome shotgun (WGS) entry which is preliminary data.</text>
</comment>
<proteinExistence type="predicted"/>